<evidence type="ECO:0000313" key="1">
    <source>
        <dbReference type="EMBL" id="MDR7304377.1"/>
    </source>
</evidence>
<dbReference type="EMBL" id="JAVDXW010000001">
    <property type="protein sequence ID" value="MDR7304377.1"/>
    <property type="molecule type" value="Genomic_DNA"/>
</dbReference>
<reference evidence="1" key="1">
    <citation type="submission" date="2023-07" db="EMBL/GenBank/DDBJ databases">
        <title>Sequencing the genomes of 1000 actinobacteria strains.</title>
        <authorList>
            <person name="Klenk H.-P."/>
        </authorList>
    </citation>
    <scope>NUCLEOTIDE SEQUENCE</scope>
    <source>
        <strain evidence="1">DSM 45977</strain>
    </source>
</reference>
<comment type="caution">
    <text evidence="1">The sequence shown here is derived from an EMBL/GenBank/DDBJ whole genome shotgun (WGS) entry which is preliminary data.</text>
</comment>
<keyword evidence="2" id="KW-1185">Reference proteome</keyword>
<proteinExistence type="predicted"/>
<sequence>MDYVFKTSEESHFWMPIPSSEQKRHAFRGARRWDGRRSGETVCGVRVPMAQPSEMDWIMIPTCPHCWSALVAEHDGERTSGSAS</sequence>
<organism evidence="1 2">
    <name type="scientific">Haloactinomyces albus</name>
    <dbReference type="NCBI Taxonomy" id="1352928"/>
    <lineage>
        <taxon>Bacteria</taxon>
        <taxon>Bacillati</taxon>
        <taxon>Actinomycetota</taxon>
        <taxon>Actinomycetes</taxon>
        <taxon>Actinopolysporales</taxon>
        <taxon>Actinopolysporaceae</taxon>
        <taxon>Haloactinomyces</taxon>
    </lineage>
</organism>
<evidence type="ECO:0008006" key="3">
    <source>
        <dbReference type="Google" id="ProtNLM"/>
    </source>
</evidence>
<dbReference type="Proteomes" id="UP001180845">
    <property type="component" value="Unassembled WGS sequence"/>
</dbReference>
<gene>
    <name evidence="1" type="ORF">JOF55_004558</name>
</gene>
<accession>A0AAE4CQS0</accession>
<dbReference type="AlphaFoldDB" id="A0AAE4CQS0"/>
<protein>
    <recommendedName>
        <fullName evidence="3">Zinc-finger</fullName>
    </recommendedName>
</protein>
<name>A0AAE4CQS0_9ACTN</name>
<evidence type="ECO:0000313" key="2">
    <source>
        <dbReference type="Proteomes" id="UP001180845"/>
    </source>
</evidence>